<dbReference type="Proteomes" id="UP001163823">
    <property type="component" value="Chromosome 8"/>
</dbReference>
<gene>
    <name evidence="3" type="ORF">O6P43_020435</name>
</gene>
<dbReference type="Pfam" id="PF02458">
    <property type="entry name" value="Transferase"/>
    <property type="match status" value="1"/>
</dbReference>
<keyword evidence="1" id="KW-0808">Transferase</keyword>
<comment type="caution">
    <text evidence="3">The sequence shown here is derived from an EMBL/GenBank/DDBJ whole genome shotgun (WGS) entry which is preliminary data.</text>
</comment>
<dbReference type="InterPro" id="IPR051504">
    <property type="entry name" value="Plant_metabolite_acyltrans"/>
</dbReference>
<dbReference type="Gene3D" id="3.30.559.10">
    <property type="entry name" value="Chloramphenicol acetyltransferase-like domain"/>
    <property type="match status" value="1"/>
</dbReference>
<dbReference type="InterPro" id="IPR023213">
    <property type="entry name" value="CAT-like_dom_sf"/>
</dbReference>
<evidence type="ECO:0000313" key="4">
    <source>
        <dbReference type="Proteomes" id="UP001163823"/>
    </source>
</evidence>
<evidence type="ECO:0000256" key="2">
    <source>
        <dbReference type="ARBA" id="ARBA00023315"/>
    </source>
</evidence>
<keyword evidence="4" id="KW-1185">Reference proteome</keyword>
<protein>
    <submittedName>
        <fullName evidence="3">Anthocyanin 5-aromatic acyltransferase</fullName>
    </submittedName>
</protein>
<dbReference type="EMBL" id="JARAOO010000008">
    <property type="protein sequence ID" value="KAJ7959921.1"/>
    <property type="molecule type" value="Genomic_DNA"/>
</dbReference>
<dbReference type="PANTHER" id="PTHR31625">
    <property type="match status" value="1"/>
</dbReference>
<evidence type="ECO:0000256" key="1">
    <source>
        <dbReference type="ARBA" id="ARBA00022679"/>
    </source>
</evidence>
<reference evidence="3" key="1">
    <citation type="journal article" date="2023" name="Science">
        <title>Elucidation of the pathway for biosynthesis of saponin adjuvants from the soapbark tree.</title>
        <authorList>
            <person name="Reed J."/>
            <person name="Orme A."/>
            <person name="El-Demerdash A."/>
            <person name="Owen C."/>
            <person name="Martin L.B.B."/>
            <person name="Misra R.C."/>
            <person name="Kikuchi S."/>
            <person name="Rejzek M."/>
            <person name="Martin A.C."/>
            <person name="Harkess A."/>
            <person name="Leebens-Mack J."/>
            <person name="Louveau T."/>
            <person name="Stephenson M.J."/>
            <person name="Osbourn A."/>
        </authorList>
    </citation>
    <scope>NUCLEOTIDE SEQUENCE</scope>
    <source>
        <strain evidence="3">S10</strain>
    </source>
</reference>
<sequence length="243" mass="27340">MMWCIFEMGHEGCEIKVLDHCMVSPPAGSVPNPTTSLPLTFFDIKWLLKPKNLPVRRLSLYKFPHPTHHFMKIVFPSLKHSLSLTLQHFFPYAGKLVCPPQPQKPHILYVEDDSSYSSVPFTVTEWSTGDFNLFLSNQPKNVTVLHPFATSLPSVSTLEDGTRLVPLMAVQVTVLPNSGFGICVTVNHVAADGKAFLHFMKSWASICRTRGESLDNVPLHDRSVVEDPNGFELNLLKQWSSPW</sequence>
<accession>A0AAD7PL90</accession>
<dbReference type="GO" id="GO:0016747">
    <property type="term" value="F:acyltransferase activity, transferring groups other than amino-acyl groups"/>
    <property type="evidence" value="ECO:0007669"/>
    <property type="project" value="UniProtKB-ARBA"/>
</dbReference>
<dbReference type="AlphaFoldDB" id="A0AAD7PL90"/>
<organism evidence="3 4">
    <name type="scientific">Quillaja saponaria</name>
    <name type="common">Soap bark tree</name>
    <dbReference type="NCBI Taxonomy" id="32244"/>
    <lineage>
        <taxon>Eukaryota</taxon>
        <taxon>Viridiplantae</taxon>
        <taxon>Streptophyta</taxon>
        <taxon>Embryophyta</taxon>
        <taxon>Tracheophyta</taxon>
        <taxon>Spermatophyta</taxon>
        <taxon>Magnoliopsida</taxon>
        <taxon>eudicotyledons</taxon>
        <taxon>Gunneridae</taxon>
        <taxon>Pentapetalae</taxon>
        <taxon>rosids</taxon>
        <taxon>fabids</taxon>
        <taxon>Fabales</taxon>
        <taxon>Quillajaceae</taxon>
        <taxon>Quillaja</taxon>
    </lineage>
</organism>
<proteinExistence type="predicted"/>
<dbReference type="KEGG" id="qsa:O6P43_020435"/>
<name>A0AAD7PL90_QUISA</name>
<evidence type="ECO:0000313" key="3">
    <source>
        <dbReference type="EMBL" id="KAJ7959921.1"/>
    </source>
</evidence>
<keyword evidence="2 3" id="KW-0012">Acyltransferase</keyword>